<dbReference type="GO" id="GO:0032580">
    <property type="term" value="C:Golgi cisterna membrane"/>
    <property type="evidence" value="ECO:0007669"/>
    <property type="project" value="UniProtKB-SubCell"/>
</dbReference>
<organism evidence="21 22">
    <name type="scientific">Mesorhabditis belari</name>
    <dbReference type="NCBI Taxonomy" id="2138241"/>
    <lineage>
        <taxon>Eukaryota</taxon>
        <taxon>Metazoa</taxon>
        <taxon>Ecdysozoa</taxon>
        <taxon>Nematoda</taxon>
        <taxon>Chromadorea</taxon>
        <taxon>Rhabditida</taxon>
        <taxon>Rhabditina</taxon>
        <taxon>Rhabditomorpha</taxon>
        <taxon>Rhabditoidea</taxon>
        <taxon>Rhabditidae</taxon>
        <taxon>Mesorhabditinae</taxon>
        <taxon>Mesorhabditis</taxon>
    </lineage>
</organism>
<dbReference type="AlphaFoldDB" id="A0AAF3FCA6"/>
<keyword evidence="21" id="KW-1185">Reference proteome</keyword>
<feature type="compositionally biased region" description="Low complexity" evidence="18">
    <location>
        <begin position="460"/>
        <end position="471"/>
    </location>
</feature>
<evidence type="ECO:0000256" key="5">
    <source>
        <dbReference type="ARBA" id="ARBA00007505"/>
    </source>
</evidence>
<evidence type="ECO:0000256" key="7">
    <source>
        <dbReference type="ARBA" id="ARBA00022490"/>
    </source>
</evidence>
<dbReference type="SUPFAM" id="SSF51735">
    <property type="entry name" value="NAD(P)-binding Rossmann-fold domains"/>
    <property type="match status" value="1"/>
</dbReference>
<evidence type="ECO:0000256" key="19">
    <source>
        <dbReference type="SAM" id="SignalP"/>
    </source>
</evidence>
<keyword evidence="9" id="KW-0210">Decarboxylase</keyword>
<keyword evidence="13" id="KW-0333">Golgi apparatus</keyword>
<dbReference type="WBParaSite" id="MBELARI_LOCUS4598">
    <property type="protein sequence ID" value="MBELARI_LOCUS4598"/>
    <property type="gene ID" value="MBELARI_LOCUS4598"/>
</dbReference>
<evidence type="ECO:0000256" key="14">
    <source>
        <dbReference type="ARBA" id="ARBA00023136"/>
    </source>
</evidence>
<reference evidence="22" key="1">
    <citation type="submission" date="2024-02" db="UniProtKB">
        <authorList>
            <consortium name="WormBaseParasite"/>
        </authorList>
    </citation>
    <scope>IDENTIFICATION</scope>
</reference>
<evidence type="ECO:0000256" key="6">
    <source>
        <dbReference type="ARBA" id="ARBA00012290"/>
    </source>
</evidence>
<dbReference type="Gene3D" id="3.40.50.720">
    <property type="entry name" value="NAD(P)-binding Rossmann-like Domain"/>
    <property type="match status" value="2"/>
</dbReference>
<dbReference type="InterPro" id="IPR036291">
    <property type="entry name" value="NAD(P)-bd_dom_sf"/>
</dbReference>
<keyword evidence="10" id="KW-0735">Signal-anchor</keyword>
<comment type="subcellular location">
    <subcellularLocation>
        <location evidence="3">Cytoplasm</location>
    </subcellularLocation>
    <subcellularLocation>
        <location evidence="2">Golgi apparatus</location>
        <location evidence="2">Golgi stack membrane</location>
        <topology evidence="2">Single-pass type II membrane protein</topology>
    </subcellularLocation>
</comment>
<feature type="compositionally biased region" description="Polar residues" evidence="18">
    <location>
        <begin position="510"/>
        <end position="527"/>
    </location>
</feature>
<evidence type="ECO:0000256" key="13">
    <source>
        <dbReference type="ARBA" id="ARBA00023034"/>
    </source>
</evidence>
<dbReference type="Pfam" id="PF16363">
    <property type="entry name" value="GDP_Man_Dehyd"/>
    <property type="match status" value="1"/>
</dbReference>
<dbReference type="InterPro" id="IPR016040">
    <property type="entry name" value="NAD(P)-bd_dom"/>
</dbReference>
<dbReference type="CDD" id="cd05230">
    <property type="entry name" value="UGD_SDR_e"/>
    <property type="match status" value="1"/>
</dbReference>
<keyword evidence="15" id="KW-0456">Lyase</keyword>
<dbReference type="PANTHER" id="PTHR43078">
    <property type="entry name" value="UDP-GLUCURONIC ACID DECARBOXYLASE-RELATED"/>
    <property type="match status" value="1"/>
</dbReference>
<evidence type="ECO:0000256" key="15">
    <source>
        <dbReference type="ARBA" id="ARBA00023239"/>
    </source>
</evidence>
<comment type="similarity">
    <text evidence="5">Belongs to the NAD(P)-dependent epimerase/dehydratase family. UDP-glucuronic acid decarboxylase subfamily.</text>
</comment>
<evidence type="ECO:0000256" key="9">
    <source>
        <dbReference type="ARBA" id="ARBA00022793"/>
    </source>
</evidence>
<evidence type="ECO:0000256" key="18">
    <source>
        <dbReference type="SAM" id="MobiDB-lite"/>
    </source>
</evidence>
<feature type="coiled-coil region" evidence="17">
    <location>
        <begin position="547"/>
        <end position="610"/>
    </location>
</feature>
<protein>
    <recommendedName>
        <fullName evidence="6">UDP-glucuronate decarboxylase</fullName>
        <ecNumber evidence="6">4.1.1.35</ecNumber>
    </recommendedName>
</protein>
<dbReference type="Proteomes" id="UP000887575">
    <property type="component" value="Unassembled WGS sequence"/>
</dbReference>
<evidence type="ECO:0000313" key="22">
    <source>
        <dbReference type="WBParaSite" id="MBELARI_LOCUS4598"/>
    </source>
</evidence>
<keyword evidence="7" id="KW-0963">Cytoplasm</keyword>
<evidence type="ECO:0000313" key="21">
    <source>
        <dbReference type="Proteomes" id="UP000887575"/>
    </source>
</evidence>
<keyword evidence="8" id="KW-0812">Transmembrane</keyword>
<feature type="compositionally biased region" description="Basic and acidic residues" evidence="18">
    <location>
        <begin position="532"/>
        <end position="541"/>
    </location>
</feature>
<dbReference type="PANTHER" id="PTHR43078:SF6">
    <property type="entry name" value="UDP-GLUCURONIC ACID DECARBOXYLASE 1"/>
    <property type="match status" value="1"/>
</dbReference>
<dbReference type="InterPro" id="IPR044516">
    <property type="entry name" value="UXS-like"/>
</dbReference>
<dbReference type="GO" id="GO:0070403">
    <property type="term" value="F:NAD+ binding"/>
    <property type="evidence" value="ECO:0007669"/>
    <property type="project" value="InterPro"/>
</dbReference>
<comment type="pathway">
    <text evidence="4">Nucleotide-sugar biosynthesis; UDP-alpha-D-xylose biosynthesis; UDP-alpha-D-xylose from UDP-alpha-D-glucuronate: step 1/1.</text>
</comment>
<feature type="compositionally biased region" description="Acidic residues" evidence="18">
    <location>
        <begin position="845"/>
        <end position="858"/>
    </location>
</feature>
<keyword evidence="19" id="KW-0732">Signal</keyword>
<evidence type="ECO:0000259" key="20">
    <source>
        <dbReference type="Pfam" id="PF16363"/>
    </source>
</evidence>
<dbReference type="EC" id="4.1.1.35" evidence="6"/>
<dbReference type="GO" id="GO:0042732">
    <property type="term" value="P:D-xylose metabolic process"/>
    <property type="evidence" value="ECO:0007669"/>
    <property type="project" value="InterPro"/>
</dbReference>
<dbReference type="GO" id="GO:0048040">
    <property type="term" value="F:UDP-glucuronate decarboxylase activity"/>
    <property type="evidence" value="ECO:0007669"/>
    <property type="project" value="UniProtKB-EC"/>
</dbReference>
<evidence type="ECO:0000256" key="3">
    <source>
        <dbReference type="ARBA" id="ARBA00004496"/>
    </source>
</evidence>
<keyword evidence="14" id="KW-0472">Membrane</keyword>
<comment type="catalytic activity">
    <reaction evidence="16">
        <text>UDP-alpha-D-glucuronate + H(+) = UDP-alpha-D-xylose + CO2</text>
        <dbReference type="Rhea" id="RHEA:23916"/>
        <dbReference type="ChEBI" id="CHEBI:15378"/>
        <dbReference type="ChEBI" id="CHEBI:16526"/>
        <dbReference type="ChEBI" id="CHEBI:57632"/>
        <dbReference type="ChEBI" id="CHEBI:58052"/>
        <dbReference type="EC" id="4.1.1.35"/>
    </reaction>
</comment>
<feature type="domain" description="NAD(P)-binding" evidence="20">
    <location>
        <begin position="139"/>
        <end position="434"/>
    </location>
</feature>
<evidence type="ECO:0000256" key="17">
    <source>
        <dbReference type="SAM" id="Coils"/>
    </source>
</evidence>
<sequence length="883" mass="99619">MIIASLIILTFTLHIGDGGSHEGPAKLQKQSQPGNMNVNVEQPGKFERFVAESDLMKDDENGQKASEVESNLKDVGDEEESLRNIGTPNMEVISTRIEALEKQIANLNAQLVIQQRLTNFTKTFPPVKFRDERTRKRILITGGCGFVGSHLVDKLMADGHEVLALDNYFTGRKRNVEHWIGHPNFELVHHDVVNPYFVEVDQIYHLASPASPPHYMYNPVKTIKTNTIGTINMLGLAKRVKATMLLASTSEIYGDPEVHPQPEEYWGHVNTIGPRSCYDEGKRVAESLMVAYHKQENVSIRIARIFNTFGPRMHMNDGRVVSNFIIQALQKQPITIYGDGGQTRSFQYVSDLVEGLIALMESDSFIPVNLGNPEEHTIRHFAEIIRDLVDSESQIVHMDAQPDDPHQRKPDIRRADKLLKWKPKVSMREGLQKTIEYFRGQLASGGRLDHTPKRPRNSLPGVRPPQGGVVVSKPLFVVKPDNGRANPPSRGDGYDSFDDDDIRPGPSEYIKTQQQELTQIPDSQPKCNTPRRRQDESDSKVSHLVSCQLLKNRLHNEQREKEKVERQRNELSAQLMKADREKREEIDRVKKAYEAKIQTMDNTIRELRFDESRVDITIASQMHAEDPDTIDCTALEPRMRFASPAVHSKKATAVPQRSGPELFKAQRNAMAAMNNLNSAKPIIKQKLAQTGPERLQQRINANAAAAAMKAQSPPAKRPPMQPQSVLNVSKPQHAATTHYDNAKPQQDFMLDSQTQQHHHRVTFQLPPEASGEMASPVTTTSAPVKQCVKKKRKKPILKSRSDVKTLLACLKIRKNPRVLNFANICPQKGAILLQKVTEITEVEWTEVPEEEAQGEESNDSTNSKCRKDSKDPKKLVNEKKNKP</sequence>
<evidence type="ECO:0000256" key="16">
    <source>
        <dbReference type="ARBA" id="ARBA00051601"/>
    </source>
</evidence>
<evidence type="ECO:0000256" key="10">
    <source>
        <dbReference type="ARBA" id="ARBA00022968"/>
    </source>
</evidence>
<feature type="region of interest" description="Disordered" evidence="18">
    <location>
        <begin position="845"/>
        <end position="883"/>
    </location>
</feature>
<accession>A0AAF3FCA6</accession>
<keyword evidence="17" id="KW-0175">Coiled coil</keyword>
<feature type="signal peptide" evidence="19">
    <location>
        <begin position="1"/>
        <end position="18"/>
    </location>
</feature>
<feature type="compositionally biased region" description="Basic and acidic residues" evidence="18">
    <location>
        <begin position="865"/>
        <end position="883"/>
    </location>
</feature>
<feature type="coiled-coil region" evidence="17">
    <location>
        <begin position="90"/>
        <end position="117"/>
    </location>
</feature>
<evidence type="ECO:0000256" key="4">
    <source>
        <dbReference type="ARBA" id="ARBA00005100"/>
    </source>
</evidence>
<evidence type="ECO:0000256" key="1">
    <source>
        <dbReference type="ARBA" id="ARBA00001911"/>
    </source>
</evidence>
<proteinExistence type="inferred from homology"/>
<evidence type="ECO:0000256" key="12">
    <source>
        <dbReference type="ARBA" id="ARBA00023027"/>
    </source>
</evidence>
<evidence type="ECO:0000256" key="11">
    <source>
        <dbReference type="ARBA" id="ARBA00022989"/>
    </source>
</evidence>
<dbReference type="FunFam" id="3.40.50.720:FF:000150">
    <property type="entry name" value="UDP-glucuronic acid decarboxylase 6"/>
    <property type="match status" value="1"/>
</dbReference>
<name>A0AAF3FCA6_9BILA</name>
<evidence type="ECO:0000256" key="2">
    <source>
        <dbReference type="ARBA" id="ARBA00004447"/>
    </source>
</evidence>
<feature type="region of interest" description="Disordered" evidence="18">
    <location>
        <begin position="702"/>
        <end position="724"/>
    </location>
</feature>
<evidence type="ECO:0000256" key="8">
    <source>
        <dbReference type="ARBA" id="ARBA00022692"/>
    </source>
</evidence>
<feature type="region of interest" description="Disordered" evidence="18">
    <location>
        <begin position="442"/>
        <end position="542"/>
    </location>
</feature>
<keyword evidence="11" id="KW-1133">Transmembrane helix</keyword>
<feature type="chain" id="PRO_5042228544" description="UDP-glucuronate decarboxylase" evidence="19">
    <location>
        <begin position="19"/>
        <end position="883"/>
    </location>
</feature>
<comment type="cofactor">
    <cofactor evidence="1">
        <name>NAD(+)</name>
        <dbReference type="ChEBI" id="CHEBI:57540"/>
    </cofactor>
</comment>
<keyword evidence="12" id="KW-0520">NAD</keyword>